<accession>A0A8J7FE25</accession>
<reference evidence="2" key="1">
    <citation type="submission" date="2020-10" db="EMBL/GenBank/DDBJ databases">
        <title>Bacterium isolated from coastal waters sediment.</title>
        <authorList>
            <person name="Chen R.-J."/>
            <person name="Lu D.-C."/>
            <person name="Zhu K.-L."/>
            <person name="Du Z.-J."/>
        </authorList>
    </citation>
    <scope>NUCLEOTIDE SEQUENCE</scope>
    <source>
        <strain evidence="2">N1Y112</strain>
    </source>
</reference>
<sequence>MKRRTLVTGLLSTPFWACFPNVSATSQQADLVSALIHTPRSTLTADVVQQIRNGSIRKPALIKALLSAGVSHIEPRPVGFKYHAVLMVDAARRLSLQAEGIASWIPILWNVDYFKHSQARSLRISGWTLEDANAQLPLIGQAPDLFTRSMQTKQWQQADQAITRMARSGSMYAAFELMLEWAVKDFHSIGHKAILLSGVVRCLEYSGWDGSETILRGVTYALLADGNVTADKEKGWWEKDYPENLRLAHKIPGSAFLPLAPEKDTQRLLKKVRQLDARSSSELAAERLQQGLPMQCVWDAVFLAAADAVMNRPNIPMLHCITVSHALYSLWQRTTNTTMRRVIPLQALSYVVQMKQQRPGSAWNNFDILDLKAAPPNSASLANQLDQLGNAIGTDHIEARDLLRRYPLNDGWWTLKQQLNSWLLSKSNKAHDFKYGAAVLETVEWISPQWRTPYLAACSRLLMGENMPDSNEGQNINEWMGGAFS</sequence>
<name>A0A8J7FE25_9GAMM</name>
<organism evidence="2 3">
    <name type="scientific">Pontibacterium sinense</name>
    <dbReference type="NCBI Taxonomy" id="2781979"/>
    <lineage>
        <taxon>Bacteria</taxon>
        <taxon>Pseudomonadati</taxon>
        <taxon>Pseudomonadota</taxon>
        <taxon>Gammaproteobacteria</taxon>
        <taxon>Oceanospirillales</taxon>
        <taxon>Oceanospirillaceae</taxon>
        <taxon>Pontibacterium</taxon>
    </lineage>
</organism>
<dbReference type="RefSeq" id="WP_193955058.1">
    <property type="nucleotide sequence ID" value="NZ_JADEYS010000026.1"/>
</dbReference>
<feature type="chain" id="PRO_5035305380" evidence="1">
    <location>
        <begin position="18"/>
        <end position="485"/>
    </location>
</feature>
<proteinExistence type="predicted"/>
<comment type="caution">
    <text evidence="2">The sequence shown here is derived from an EMBL/GenBank/DDBJ whole genome shotgun (WGS) entry which is preliminary data.</text>
</comment>
<protein>
    <submittedName>
        <fullName evidence="2">Uncharacterized protein</fullName>
    </submittedName>
</protein>
<gene>
    <name evidence="2" type="ORF">IOQ59_19035</name>
</gene>
<keyword evidence="1" id="KW-0732">Signal</keyword>
<evidence type="ECO:0000313" key="3">
    <source>
        <dbReference type="Proteomes" id="UP000640333"/>
    </source>
</evidence>
<evidence type="ECO:0000256" key="1">
    <source>
        <dbReference type="SAM" id="SignalP"/>
    </source>
</evidence>
<keyword evidence="3" id="KW-1185">Reference proteome</keyword>
<dbReference type="Proteomes" id="UP000640333">
    <property type="component" value="Unassembled WGS sequence"/>
</dbReference>
<evidence type="ECO:0000313" key="2">
    <source>
        <dbReference type="EMBL" id="MBE9399362.1"/>
    </source>
</evidence>
<feature type="signal peptide" evidence="1">
    <location>
        <begin position="1"/>
        <end position="17"/>
    </location>
</feature>
<dbReference type="AlphaFoldDB" id="A0A8J7FE25"/>
<dbReference type="EMBL" id="JADEYS010000026">
    <property type="protein sequence ID" value="MBE9399362.1"/>
    <property type="molecule type" value="Genomic_DNA"/>
</dbReference>